<dbReference type="InterPro" id="IPR011066">
    <property type="entry name" value="MscS_channel_C_sf"/>
</dbReference>
<keyword evidence="7" id="KW-0175">Coiled coil</keyword>
<dbReference type="PANTHER" id="PTHR30347">
    <property type="entry name" value="POTASSIUM CHANNEL RELATED"/>
    <property type="match status" value="1"/>
</dbReference>
<dbReference type="OrthoDB" id="9809206at2"/>
<evidence type="ECO:0000256" key="4">
    <source>
        <dbReference type="ARBA" id="ARBA00022692"/>
    </source>
</evidence>
<evidence type="ECO:0000259" key="11">
    <source>
        <dbReference type="Pfam" id="PF00924"/>
    </source>
</evidence>
<dbReference type="Proteomes" id="UP000318313">
    <property type="component" value="Chromosome"/>
</dbReference>
<feature type="region of interest" description="Disordered" evidence="8">
    <location>
        <begin position="28"/>
        <end position="49"/>
    </location>
</feature>
<feature type="domain" description="Mechanosensitive ion channel MscS porin" evidence="13">
    <location>
        <begin position="59"/>
        <end position="292"/>
    </location>
</feature>
<feature type="transmembrane region" description="Helical" evidence="9">
    <location>
        <begin position="645"/>
        <end position="664"/>
    </location>
</feature>
<dbReference type="Pfam" id="PF12794">
    <property type="entry name" value="MscS_TM"/>
    <property type="match status" value="1"/>
</dbReference>
<dbReference type="InterPro" id="IPR025692">
    <property type="entry name" value="MscS_IM_dom1"/>
</dbReference>
<keyword evidence="4 9" id="KW-0812">Transmembrane</keyword>
<evidence type="ECO:0000256" key="6">
    <source>
        <dbReference type="ARBA" id="ARBA00023136"/>
    </source>
</evidence>
<accession>A0A518IE64</accession>
<keyword evidence="16" id="KW-1185">Reference proteome</keyword>
<dbReference type="InterPro" id="IPR024393">
    <property type="entry name" value="MscS_porin"/>
</dbReference>
<evidence type="ECO:0000256" key="8">
    <source>
        <dbReference type="SAM" id="MobiDB-lite"/>
    </source>
</evidence>
<dbReference type="SUPFAM" id="SSF82689">
    <property type="entry name" value="Mechanosensitive channel protein MscS (YggB), C-terminal domain"/>
    <property type="match status" value="1"/>
</dbReference>
<feature type="domain" description="Mechanosensitive ion channel MscS C-terminal" evidence="14">
    <location>
        <begin position="1054"/>
        <end position="1137"/>
    </location>
</feature>
<evidence type="ECO:0000256" key="10">
    <source>
        <dbReference type="SAM" id="SignalP"/>
    </source>
</evidence>
<dbReference type="Pfam" id="PF21082">
    <property type="entry name" value="MS_channel_3rd"/>
    <property type="match status" value="1"/>
</dbReference>
<dbReference type="InterPro" id="IPR049278">
    <property type="entry name" value="MS_channel_C"/>
</dbReference>
<dbReference type="EMBL" id="CP037452">
    <property type="protein sequence ID" value="QDV51392.1"/>
    <property type="molecule type" value="Genomic_DNA"/>
</dbReference>
<dbReference type="Pfam" id="PF12795">
    <property type="entry name" value="MscS_porin"/>
    <property type="match status" value="1"/>
</dbReference>
<evidence type="ECO:0000256" key="1">
    <source>
        <dbReference type="ARBA" id="ARBA00004651"/>
    </source>
</evidence>
<comment type="similarity">
    <text evidence="2">Belongs to the MscS (TC 1.A.23) family.</text>
</comment>
<reference evidence="15 16" key="1">
    <citation type="submission" date="2019-03" db="EMBL/GenBank/DDBJ databases">
        <title>Deep-cultivation of Planctomycetes and their phenomic and genomic characterization uncovers novel biology.</title>
        <authorList>
            <person name="Wiegand S."/>
            <person name="Jogler M."/>
            <person name="Boedeker C."/>
            <person name="Pinto D."/>
            <person name="Vollmers J."/>
            <person name="Rivas-Marin E."/>
            <person name="Kohn T."/>
            <person name="Peeters S.H."/>
            <person name="Heuer A."/>
            <person name="Rast P."/>
            <person name="Oberbeckmann S."/>
            <person name="Bunk B."/>
            <person name="Jeske O."/>
            <person name="Meyerdierks A."/>
            <person name="Storesund J.E."/>
            <person name="Kallscheuer N."/>
            <person name="Luecker S."/>
            <person name="Lage O.M."/>
            <person name="Pohl T."/>
            <person name="Merkel B.J."/>
            <person name="Hornburger P."/>
            <person name="Mueller R.-W."/>
            <person name="Bruemmer F."/>
            <person name="Labrenz M."/>
            <person name="Spormann A.M."/>
            <person name="Op den Camp H."/>
            <person name="Overmann J."/>
            <person name="Amann R."/>
            <person name="Jetten M.S.M."/>
            <person name="Mascher T."/>
            <person name="Medema M.H."/>
            <person name="Devos D.P."/>
            <person name="Kaster A.-K."/>
            <person name="Ovreas L."/>
            <person name="Rohde M."/>
            <person name="Galperin M.Y."/>
            <person name="Jogler C."/>
        </authorList>
    </citation>
    <scope>NUCLEOTIDE SEQUENCE [LARGE SCALE GENOMIC DNA]</scope>
    <source>
        <strain evidence="15 16">Enr17</strain>
    </source>
</reference>
<keyword evidence="6 9" id="KW-0472">Membrane</keyword>
<keyword evidence="3" id="KW-1003">Cell membrane</keyword>
<dbReference type="KEGG" id="gfm:Enr17x_34480"/>
<dbReference type="PANTHER" id="PTHR30347:SF1">
    <property type="entry name" value="MECHANOSENSITIVE CHANNEL MSCK"/>
    <property type="match status" value="1"/>
</dbReference>
<feature type="signal peptide" evidence="10">
    <location>
        <begin position="1"/>
        <end position="28"/>
    </location>
</feature>
<evidence type="ECO:0000256" key="9">
    <source>
        <dbReference type="SAM" id="Phobius"/>
    </source>
</evidence>
<sequence precursor="true">MTHRRQYIKTSLLLVIALSWFSSLELQAQPPSKTPPQPANTSSSKDAPLITAEEIQKRIEQVKDIKDLTEENQKKATELYNQALANLKKSDDFQKATIEFATNTQNAMQRLSDLKTKIESLSRKPAPSYKRITNLPQLEQDLVQAEPLLEEAKQELAKWDAEMARRPNRQKDALKRASEIDEKLNEIQKQLAVPGPADEPAVVGDARKQELETRLNLLKTEKPALKNELSSYDAEETVGFPRIKQDYLKLLVKQQQDNIDALKEQIKSRRAIESQMRVEEARAKVFATNPLLQPLAEKNQKYAEEIQALNTKIESVDQNLSQTTKVLEDLKKQFTQTKAKEKSIGLTGPIGLLLRNQQATLPDIETREQNIESRSQIIHEVQLQKFELEEAWADFPTAEAKTAEIIQDSKRRLTKEEEINLENIVEETLEKQKEYLDTLIKSNKNYFDKLLNLQIEEQALVKQTGTYSDYIQERIFWIRSSSPISASEFKQIPGSLKWLLSPTHWKQLFQAIQQDVVKNPIIYGTAFFCFLSLIYLAYNVRQQLRIINKEIIRSNFRKFAITARVAFLTLFIAIVWPGFIWFLAWRIGSNSNAPIFVKAVDYSLRQVGWLLFFWELIRQICRPLGLGESHFGWYKQTVSYVRRNIRWVIPFSIPLLFVTLLLHGKEIDRNQDFLERLFFAALLVVYTIFARRVFHPRSGLFQSILNYNQEVWYDRFKFIIYFSTLVIPCALILLSIIGFYFTAMSLFHLIFITLWLFLVVIIFRALLLRWILIHHRQLSYKQNQERLQTLRKEAQDPSTEAKIAGITGITIEEENPADLTKISSQIKKLINASMSVILLIGIIWIWGDTLPAFNRLDTFENRIWLTTTETVEESTDDNGNLTTKVIEKLEPVTYLDVVVAIILAIFAVIATRNIPGFLEFVVLQRLPLDAPVKYAITSLARYVIALIGIFIVFSTLGLGWTKLQWLATALTFGLAFGLQEIFANFVSGLILLIERPIRVGDIITVDEITGVVSRIRMRATTITNWDRKEYIVPNREFITGKLLNWTLTDSVNRITITVGVAYGTDTNQATDLAMKIITNHKRVLSDPIPSITFESFGDSTLDLTIRAYLPDLENRLLVIHELHTTIHEEFNKAGIEIAFPQRDVHLFYGDKTLEQTTLNLNPGSADTLDKPEQS</sequence>
<dbReference type="GO" id="GO:0008381">
    <property type="term" value="F:mechanosensitive monoatomic ion channel activity"/>
    <property type="evidence" value="ECO:0007669"/>
    <property type="project" value="UniProtKB-ARBA"/>
</dbReference>
<feature type="transmembrane region" description="Helical" evidence="9">
    <location>
        <begin position="521"/>
        <end position="540"/>
    </location>
</feature>
<evidence type="ECO:0000259" key="12">
    <source>
        <dbReference type="Pfam" id="PF12794"/>
    </source>
</evidence>
<feature type="transmembrane region" description="Helical" evidence="9">
    <location>
        <begin position="718"/>
        <end position="741"/>
    </location>
</feature>
<keyword evidence="10" id="KW-0732">Signal</keyword>
<dbReference type="InterPro" id="IPR006685">
    <property type="entry name" value="MscS_channel_2nd"/>
</dbReference>
<dbReference type="InterPro" id="IPR010920">
    <property type="entry name" value="LSM_dom_sf"/>
</dbReference>
<dbReference type="SUPFAM" id="SSF50182">
    <property type="entry name" value="Sm-like ribonucleoproteins"/>
    <property type="match status" value="1"/>
</dbReference>
<keyword evidence="5 9" id="KW-1133">Transmembrane helix</keyword>
<feature type="transmembrane region" description="Helical" evidence="9">
    <location>
        <begin position="676"/>
        <end position="694"/>
    </location>
</feature>
<feature type="transmembrane region" description="Helical" evidence="9">
    <location>
        <begin position="897"/>
        <end position="918"/>
    </location>
</feature>
<gene>
    <name evidence="15" type="primary">mscK</name>
    <name evidence="15" type="ORF">Enr17x_34480</name>
</gene>
<evidence type="ECO:0000256" key="2">
    <source>
        <dbReference type="ARBA" id="ARBA00008017"/>
    </source>
</evidence>
<feature type="transmembrane region" description="Helical" evidence="9">
    <location>
        <begin position="561"/>
        <end position="583"/>
    </location>
</feature>
<feature type="domain" description="Mechanosensitive ion channel inner membrane" evidence="12">
    <location>
        <begin position="521"/>
        <end position="859"/>
    </location>
</feature>
<feature type="coiled-coil region" evidence="7">
    <location>
        <begin position="299"/>
        <end position="333"/>
    </location>
</feature>
<feature type="transmembrane region" description="Helical" evidence="9">
    <location>
        <begin position="747"/>
        <end position="772"/>
    </location>
</feature>
<evidence type="ECO:0000256" key="7">
    <source>
        <dbReference type="SAM" id="Coils"/>
    </source>
</evidence>
<evidence type="ECO:0000256" key="3">
    <source>
        <dbReference type="ARBA" id="ARBA00022475"/>
    </source>
</evidence>
<feature type="transmembrane region" description="Helical" evidence="9">
    <location>
        <begin position="939"/>
        <end position="960"/>
    </location>
</feature>
<evidence type="ECO:0000313" key="15">
    <source>
        <dbReference type="EMBL" id="QDV51392.1"/>
    </source>
</evidence>
<comment type="subcellular location">
    <subcellularLocation>
        <location evidence="1">Cell membrane</location>
        <topology evidence="1">Multi-pass membrane protein</topology>
    </subcellularLocation>
</comment>
<organism evidence="15 16">
    <name type="scientific">Gimesia fumaroli</name>
    <dbReference type="NCBI Taxonomy" id="2527976"/>
    <lineage>
        <taxon>Bacteria</taxon>
        <taxon>Pseudomonadati</taxon>
        <taxon>Planctomycetota</taxon>
        <taxon>Planctomycetia</taxon>
        <taxon>Planctomycetales</taxon>
        <taxon>Planctomycetaceae</taxon>
        <taxon>Gimesia</taxon>
    </lineage>
</organism>
<dbReference type="AlphaFoldDB" id="A0A518IE64"/>
<evidence type="ECO:0000256" key="5">
    <source>
        <dbReference type="ARBA" id="ARBA00022989"/>
    </source>
</evidence>
<feature type="transmembrane region" description="Helical" evidence="9">
    <location>
        <begin position="966"/>
        <end position="993"/>
    </location>
</feature>
<dbReference type="Gene3D" id="3.30.70.100">
    <property type="match status" value="1"/>
</dbReference>
<protein>
    <submittedName>
        <fullName evidence="15">Mechanosensitive channel MscK</fullName>
    </submittedName>
</protein>
<dbReference type="Gene3D" id="1.10.287.1260">
    <property type="match status" value="1"/>
</dbReference>
<dbReference type="Gene3D" id="2.30.30.60">
    <property type="match status" value="1"/>
</dbReference>
<feature type="domain" description="Mechanosensitive ion channel MscS" evidence="11">
    <location>
        <begin position="981"/>
        <end position="1046"/>
    </location>
</feature>
<evidence type="ECO:0000259" key="14">
    <source>
        <dbReference type="Pfam" id="PF21082"/>
    </source>
</evidence>
<name>A0A518IE64_9PLAN</name>
<proteinExistence type="inferred from homology"/>
<dbReference type="Pfam" id="PF00924">
    <property type="entry name" value="MS_channel_2nd"/>
    <property type="match status" value="1"/>
</dbReference>
<dbReference type="RefSeq" id="WP_145310574.1">
    <property type="nucleotide sequence ID" value="NZ_CP037452.1"/>
</dbReference>
<feature type="chain" id="PRO_5021743699" evidence="10">
    <location>
        <begin position="29"/>
        <end position="1174"/>
    </location>
</feature>
<feature type="transmembrane region" description="Helical" evidence="9">
    <location>
        <begin position="829"/>
        <end position="847"/>
    </location>
</feature>
<feature type="coiled-coil region" evidence="7">
    <location>
        <begin position="104"/>
        <end position="272"/>
    </location>
</feature>
<dbReference type="InterPro" id="IPR011014">
    <property type="entry name" value="MscS_channel_TM-2"/>
</dbReference>
<evidence type="ECO:0000313" key="16">
    <source>
        <dbReference type="Proteomes" id="UP000318313"/>
    </source>
</evidence>
<dbReference type="InterPro" id="IPR023408">
    <property type="entry name" value="MscS_beta-dom_sf"/>
</dbReference>
<dbReference type="GO" id="GO:0005886">
    <property type="term" value="C:plasma membrane"/>
    <property type="evidence" value="ECO:0007669"/>
    <property type="project" value="UniProtKB-SubCell"/>
</dbReference>
<feature type="transmembrane region" description="Helical" evidence="9">
    <location>
        <begin position="595"/>
        <end position="614"/>
    </location>
</feature>
<evidence type="ECO:0000259" key="13">
    <source>
        <dbReference type="Pfam" id="PF12795"/>
    </source>
</evidence>
<dbReference type="SUPFAM" id="SSF82861">
    <property type="entry name" value="Mechanosensitive channel protein MscS (YggB), transmembrane region"/>
    <property type="match status" value="1"/>
</dbReference>
<dbReference type="InterPro" id="IPR052702">
    <property type="entry name" value="MscS-like_channel"/>
</dbReference>